<dbReference type="VEuPathDB" id="FungiDB:ZTRI_9.602"/>
<feature type="region of interest" description="Disordered" evidence="1">
    <location>
        <begin position="141"/>
        <end position="162"/>
    </location>
</feature>
<accession>F9XKG2</accession>
<dbReference type="RefSeq" id="XP_003849541.1">
    <property type="nucleotide sequence ID" value="XM_003849493.1"/>
</dbReference>
<evidence type="ECO:0000313" key="2">
    <source>
        <dbReference type="EMBL" id="EGP84517.1"/>
    </source>
</evidence>
<reference evidence="2 3" key="1">
    <citation type="journal article" date="2011" name="PLoS Genet.">
        <title>Finished genome of the fungal wheat pathogen Mycosphaerella graminicola reveals dispensome structure, chromosome plasticity, and stealth pathogenesis.</title>
        <authorList>
            <person name="Goodwin S.B."/>
            <person name="Ben M'barek S."/>
            <person name="Dhillon B."/>
            <person name="Wittenberg A.H.J."/>
            <person name="Crane C.F."/>
            <person name="Hane J.K."/>
            <person name="Foster A.J."/>
            <person name="Van der Lee T.A.J."/>
            <person name="Grimwood J."/>
            <person name="Aerts A."/>
            <person name="Antoniw J."/>
            <person name="Bailey A."/>
            <person name="Bluhm B."/>
            <person name="Bowler J."/>
            <person name="Bristow J."/>
            <person name="van der Burgt A."/>
            <person name="Canto-Canche B."/>
            <person name="Churchill A.C.L."/>
            <person name="Conde-Ferraez L."/>
            <person name="Cools H.J."/>
            <person name="Coutinho P.M."/>
            <person name="Csukai M."/>
            <person name="Dehal P."/>
            <person name="De Wit P."/>
            <person name="Donzelli B."/>
            <person name="van de Geest H.C."/>
            <person name="van Ham R.C.H.J."/>
            <person name="Hammond-Kosack K.E."/>
            <person name="Henrissat B."/>
            <person name="Kilian A."/>
            <person name="Kobayashi A.K."/>
            <person name="Koopmann E."/>
            <person name="Kourmpetis Y."/>
            <person name="Kuzniar A."/>
            <person name="Lindquist E."/>
            <person name="Lombard V."/>
            <person name="Maliepaard C."/>
            <person name="Martins N."/>
            <person name="Mehrabi R."/>
            <person name="Nap J.P.H."/>
            <person name="Ponomarenko A."/>
            <person name="Rudd J.J."/>
            <person name="Salamov A."/>
            <person name="Schmutz J."/>
            <person name="Schouten H.J."/>
            <person name="Shapiro H."/>
            <person name="Stergiopoulos I."/>
            <person name="Torriani S.F.F."/>
            <person name="Tu H."/>
            <person name="de Vries R.P."/>
            <person name="Waalwijk C."/>
            <person name="Ware S.B."/>
            <person name="Wiebenga A."/>
            <person name="Zwiers L.-H."/>
            <person name="Oliver R.P."/>
            <person name="Grigoriev I.V."/>
            <person name="Kema G.H.J."/>
        </authorList>
    </citation>
    <scope>NUCLEOTIDE SEQUENCE [LARGE SCALE GENOMIC DNA]</scope>
    <source>
        <strain evidence="3">CBS 115943 / IPO323</strain>
    </source>
</reference>
<name>F9XKG2_ZYMTI</name>
<dbReference type="KEGG" id="ztr:MYCGRDRAFT_105805"/>
<organism evidence="2 3">
    <name type="scientific">Zymoseptoria tritici (strain CBS 115943 / IPO323)</name>
    <name type="common">Speckled leaf blotch fungus</name>
    <name type="synonym">Septoria tritici</name>
    <dbReference type="NCBI Taxonomy" id="336722"/>
    <lineage>
        <taxon>Eukaryota</taxon>
        <taxon>Fungi</taxon>
        <taxon>Dikarya</taxon>
        <taxon>Ascomycota</taxon>
        <taxon>Pezizomycotina</taxon>
        <taxon>Dothideomycetes</taxon>
        <taxon>Dothideomycetidae</taxon>
        <taxon>Mycosphaerellales</taxon>
        <taxon>Mycosphaerellaceae</taxon>
        <taxon>Zymoseptoria</taxon>
    </lineage>
</organism>
<evidence type="ECO:0000256" key="1">
    <source>
        <dbReference type="SAM" id="MobiDB-lite"/>
    </source>
</evidence>
<dbReference type="GeneID" id="13402336"/>
<dbReference type="AlphaFoldDB" id="F9XKG2"/>
<evidence type="ECO:0000313" key="3">
    <source>
        <dbReference type="Proteomes" id="UP000008062"/>
    </source>
</evidence>
<sequence>MRRTSCWRRRQILWRGISIECPATTTSRLDCYLMHSKAAVARAYPARRCIYHMQEGPAWPDRCNVTELTAYHPTLASRTRNQTGTLCEAVTRIRRPLDSRPCPNKRRTPQILIPEALHQDTLFTPHQRKCFPLLPKHRTSTSTYLKRQRALSNTSRNQNPST</sequence>
<dbReference type="InParanoid" id="F9XKG2"/>
<protein>
    <submittedName>
        <fullName evidence="2">Uncharacterized protein</fullName>
    </submittedName>
</protein>
<gene>
    <name evidence="2" type="ORF">MYCGRDRAFT_105805</name>
</gene>
<proteinExistence type="predicted"/>
<dbReference type="EMBL" id="CM001204">
    <property type="protein sequence ID" value="EGP84517.1"/>
    <property type="molecule type" value="Genomic_DNA"/>
</dbReference>
<dbReference type="HOGENOM" id="CLU_1636767_0_0_1"/>
<dbReference type="Proteomes" id="UP000008062">
    <property type="component" value="Chromosome 9"/>
</dbReference>
<keyword evidence="3" id="KW-1185">Reference proteome</keyword>